<evidence type="ECO:0000313" key="2">
    <source>
        <dbReference type="EMBL" id="GGT83220.1"/>
    </source>
</evidence>
<dbReference type="RefSeq" id="WP_189716829.1">
    <property type="nucleotide sequence ID" value="NZ_BMSA01000028.1"/>
</dbReference>
<dbReference type="SUPFAM" id="SSF53474">
    <property type="entry name" value="alpha/beta-Hydrolases"/>
    <property type="match status" value="1"/>
</dbReference>
<gene>
    <name evidence="2" type="ORF">GCM10010226_72320</name>
</gene>
<keyword evidence="3" id="KW-1185">Reference proteome</keyword>
<dbReference type="AlphaFoldDB" id="A0A918HMM3"/>
<dbReference type="InterPro" id="IPR029058">
    <property type="entry name" value="AB_hydrolase_fold"/>
</dbReference>
<sequence length="400" mass="43145">MKDPVFVIHGVAQRNREEFTSVVSSLSAAAGVDMVPVHWGDLGAREQFIDAALPTQRSDGETLRDAPGSEPPALAPVFTQVRDEAHQLAHVEAAVRDGLDAQDDDGDEDGDGGLRDLGGGGHHLDPDRIIEYVRTAWADTEWLCRTDDARLLTETGRALAHALLDEAAGDWDDAYAGLRGAGADNESRLRSLVRRRLTDLDRVAGAAVQAVGARLNHAVRSRFGPGTTRFLGDVLVYQRHQAAVHARVRQVIDEVDPDLGRGPDRPVRIAAHSLGGVIAVDMATADTPLWTDSLVTFGSQAAFFHVCDPRGGQLAPYGGGAPVHLPASLRNWTNLWEPLDVLAFAASKVFRLHDGTAPVDVPVNHRASNGMWTHSAYWDLPHVASVIGDVMRQDRSAPLC</sequence>
<organism evidence="2 3">
    <name type="scientific">Streptomyces phaeofaciens</name>
    <dbReference type="NCBI Taxonomy" id="68254"/>
    <lineage>
        <taxon>Bacteria</taxon>
        <taxon>Bacillati</taxon>
        <taxon>Actinomycetota</taxon>
        <taxon>Actinomycetes</taxon>
        <taxon>Kitasatosporales</taxon>
        <taxon>Streptomycetaceae</taxon>
        <taxon>Streptomyces</taxon>
    </lineage>
</organism>
<proteinExistence type="predicted"/>
<protein>
    <submittedName>
        <fullName evidence="2">Uncharacterized protein</fullName>
    </submittedName>
</protein>
<reference evidence="2" key="1">
    <citation type="journal article" date="2014" name="Int. J. Syst. Evol. Microbiol.">
        <title>Complete genome sequence of Corynebacterium casei LMG S-19264T (=DSM 44701T), isolated from a smear-ripened cheese.</title>
        <authorList>
            <consortium name="US DOE Joint Genome Institute (JGI-PGF)"/>
            <person name="Walter F."/>
            <person name="Albersmeier A."/>
            <person name="Kalinowski J."/>
            <person name="Ruckert C."/>
        </authorList>
    </citation>
    <scope>NUCLEOTIDE SEQUENCE</scope>
    <source>
        <strain evidence="2">JCM 4125</strain>
    </source>
</reference>
<feature type="compositionally biased region" description="Acidic residues" evidence="1">
    <location>
        <begin position="100"/>
        <end position="111"/>
    </location>
</feature>
<comment type="caution">
    <text evidence="2">The sequence shown here is derived from an EMBL/GenBank/DDBJ whole genome shotgun (WGS) entry which is preliminary data.</text>
</comment>
<evidence type="ECO:0000256" key="1">
    <source>
        <dbReference type="SAM" id="MobiDB-lite"/>
    </source>
</evidence>
<accession>A0A918HMM3</accession>
<feature type="region of interest" description="Disordered" evidence="1">
    <location>
        <begin position="96"/>
        <end position="120"/>
    </location>
</feature>
<dbReference type="Gene3D" id="3.40.50.1820">
    <property type="entry name" value="alpha/beta hydrolase"/>
    <property type="match status" value="1"/>
</dbReference>
<dbReference type="Proteomes" id="UP000646776">
    <property type="component" value="Unassembled WGS sequence"/>
</dbReference>
<dbReference type="EMBL" id="BMSA01000028">
    <property type="protein sequence ID" value="GGT83220.1"/>
    <property type="molecule type" value="Genomic_DNA"/>
</dbReference>
<evidence type="ECO:0000313" key="3">
    <source>
        <dbReference type="Proteomes" id="UP000646776"/>
    </source>
</evidence>
<name>A0A918HMM3_9ACTN</name>
<reference evidence="2" key="2">
    <citation type="submission" date="2020-09" db="EMBL/GenBank/DDBJ databases">
        <authorList>
            <person name="Sun Q."/>
            <person name="Ohkuma M."/>
        </authorList>
    </citation>
    <scope>NUCLEOTIDE SEQUENCE</scope>
    <source>
        <strain evidence="2">JCM 4125</strain>
    </source>
</reference>